<evidence type="ECO:0000259" key="4">
    <source>
        <dbReference type="PROSITE" id="PS51118"/>
    </source>
</evidence>
<evidence type="ECO:0000313" key="6">
    <source>
        <dbReference type="Proteomes" id="UP000830401"/>
    </source>
</evidence>
<accession>A0ABY4GEE2</accession>
<dbReference type="InterPro" id="IPR036388">
    <property type="entry name" value="WH-like_DNA-bd_sf"/>
</dbReference>
<evidence type="ECO:0000256" key="3">
    <source>
        <dbReference type="ARBA" id="ARBA00023163"/>
    </source>
</evidence>
<dbReference type="Gene3D" id="1.10.10.10">
    <property type="entry name" value="Winged helix-like DNA-binding domain superfamily/Winged helix DNA-binding domain"/>
    <property type="match status" value="1"/>
</dbReference>
<gene>
    <name evidence="5" type="ORF">MUN86_27855</name>
</gene>
<dbReference type="PANTHER" id="PTHR33204">
    <property type="entry name" value="TRANSCRIPTIONAL REGULATOR, MARR FAMILY"/>
    <property type="match status" value="1"/>
</dbReference>
<dbReference type="InterPro" id="IPR002577">
    <property type="entry name" value="HTH_HxlR"/>
</dbReference>
<organism evidence="5 6">
    <name type="scientific">Hymenobacter volaticus</name>
    <dbReference type="NCBI Taxonomy" id="2932254"/>
    <lineage>
        <taxon>Bacteria</taxon>
        <taxon>Pseudomonadati</taxon>
        <taxon>Bacteroidota</taxon>
        <taxon>Cytophagia</taxon>
        <taxon>Cytophagales</taxon>
        <taxon>Hymenobacteraceae</taxon>
        <taxon>Hymenobacter</taxon>
    </lineage>
</organism>
<feature type="domain" description="HTH hxlR-type" evidence="4">
    <location>
        <begin position="11"/>
        <end position="109"/>
    </location>
</feature>
<keyword evidence="1" id="KW-0805">Transcription regulation</keyword>
<keyword evidence="5" id="KW-0614">Plasmid</keyword>
<reference evidence="5" key="1">
    <citation type="submission" date="2022-04" db="EMBL/GenBank/DDBJ databases">
        <title>Hymenobacter sp. isolated from the air.</title>
        <authorList>
            <person name="Won M."/>
            <person name="Lee C.-M."/>
            <person name="Woen H.-Y."/>
            <person name="Kwon S.-W."/>
        </authorList>
    </citation>
    <scope>NUCLEOTIDE SEQUENCE</scope>
    <source>
        <strain evidence="5">5420S-77</strain>
        <plasmid evidence="5">unnamed4</plasmid>
    </source>
</reference>
<dbReference type="EMBL" id="CP095065">
    <property type="protein sequence ID" value="UOQ69270.1"/>
    <property type="molecule type" value="Genomic_DNA"/>
</dbReference>
<dbReference type="Pfam" id="PF01638">
    <property type="entry name" value="HxlR"/>
    <property type="match status" value="1"/>
</dbReference>
<evidence type="ECO:0000256" key="2">
    <source>
        <dbReference type="ARBA" id="ARBA00023125"/>
    </source>
</evidence>
<proteinExistence type="predicted"/>
<keyword evidence="6" id="KW-1185">Reference proteome</keyword>
<protein>
    <submittedName>
        <fullName evidence="5">Helix-turn-helix transcriptional regulator</fullName>
    </submittedName>
</protein>
<dbReference type="PROSITE" id="PS51118">
    <property type="entry name" value="HTH_HXLR"/>
    <property type="match status" value="1"/>
</dbReference>
<geneLocation type="plasmid" evidence="5 6">
    <name>unnamed4</name>
</geneLocation>
<evidence type="ECO:0000313" key="5">
    <source>
        <dbReference type="EMBL" id="UOQ69270.1"/>
    </source>
</evidence>
<dbReference type="RefSeq" id="WP_245127025.1">
    <property type="nucleotide sequence ID" value="NZ_CP095065.1"/>
</dbReference>
<dbReference type="Proteomes" id="UP000830401">
    <property type="component" value="Plasmid unnamed4"/>
</dbReference>
<dbReference type="PANTHER" id="PTHR33204:SF29">
    <property type="entry name" value="TRANSCRIPTIONAL REGULATOR"/>
    <property type="match status" value="1"/>
</dbReference>
<keyword evidence="3" id="KW-0804">Transcription</keyword>
<keyword evidence="2" id="KW-0238">DNA-binding</keyword>
<evidence type="ECO:0000256" key="1">
    <source>
        <dbReference type="ARBA" id="ARBA00023015"/>
    </source>
</evidence>
<dbReference type="InterPro" id="IPR036390">
    <property type="entry name" value="WH_DNA-bd_sf"/>
</dbReference>
<dbReference type="SUPFAM" id="SSF46785">
    <property type="entry name" value="Winged helix' DNA-binding domain"/>
    <property type="match status" value="1"/>
</dbReference>
<sequence>MNKVQLKYSACPMRRVMSIIGSKWKPIVIWVLRERTVRFGQLAANIEIISRKVLTTTLQELEADGIVARKEYEGLPPRVDYSLTPKGKALLPLLHQLADWDGVDYTAETASSRSCR</sequence>
<name>A0ABY4GEE2_9BACT</name>